<keyword evidence="1" id="KW-1133">Transmembrane helix</keyword>
<keyword evidence="1" id="KW-0472">Membrane</keyword>
<reference evidence="2 3" key="1">
    <citation type="submission" date="2018-10" db="EMBL/GenBank/DDBJ databases">
        <title>Transmission dynamics of multidrug resistant bacteria on intensive care unit surfaces.</title>
        <authorList>
            <person name="D'Souza A.W."/>
            <person name="Potter R.F."/>
            <person name="Wallace M."/>
            <person name="Shupe A."/>
            <person name="Patel S."/>
            <person name="Sun S."/>
            <person name="Gul D."/>
            <person name="Kwon J.H."/>
            <person name="Andleeb S."/>
            <person name="Burnham C.-A.D."/>
            <person name="Dantas G."/>
        </authorList>
    </citation>
    <scope>NUCLEOTIDE SEQUENCE [LARGE SCALE GENOMIC DNA]</scope>
    <source>
        <strain evidence="2 3">PO_271</strain>
    </source>
</reference>
<feature type="transmembrane region" description="Helical" evidence="1">
    <location>
        <begin position="44"/>
        <end position="62"/>
    </location>
</feature>
<dbReference type="RefSeq" id="WP_125875156.1">
    <property type="nucleotide sequence ID" value="NZ_RHRS01000089.1"/>
</dbReference>
<dbReference type="AlphaFoldDB" id="A0A427H8B3"/>
<keyword evidence="1" id="KW-0812">Transmembrane</keyword>
<dbReference type="Pfam" id="PF19865">
    <property type="entry name" value="DUF6338"/>
    <property type="match status" value="1"/>
</dbReference>
<dbReference type="EMBL" id="RHRS01000089">
    <property type="protein sequence ID" value="RRW28849.1"/>
    <property type="molecule type" value="Genomic_DNA"/>
</dbReference>
<organism evidence="2 3">
    <name type="scientific">Ectopseudomonas oleovorans</name>
    <name type="common">Pseudomonas oleovorans</name>
    <dbReference type="NCBI Taxonomy" id="301"/>
    <lineage>
        <taxon>Bacteria</taxon>
        <taxon>Pseudomonadati</taxon>
        <taxon>Pseudomonadota</taxon>
        <taxon>Gammaproteobacteria</taxon>
        <taxon>Pseudomonadales</taxon>
        <taxon>Pseudomonadaceae</taxon>
        <taxon>Ectopseudomonas</taxon>
    </lineage>
</organism>
<evidence type="ECO:0000256" key="1">
    <source>
        <dbReference type="SAM" id="Phobius"/>
    </source>
</evidence>
<accession>A0A427H8B3</accession>
<comment type="caution">
    <text evidence="2">The sequence shown here is derived from an EMBL/GenBank/DDBJ whole genome shotgun (WGS) entry which is preliminary data.</text>
</comment>
<gene>
    <name evidence="2" type="ORF">EGJ44_21135</name>
</gene>
<name>A0A427H8B3_ECTOL</name>
<dbReference type="Proteomes" id="UP000272833">
    <property type="component" value="Unassembled WGS sequence"/>
</dbReference>
<protein>
    <submittedName>
        <fullName evidence="2">Uncharacterized protein</fullName>
    </submittedName>
</protein>
<proteinExistence type="predicted"/>
<sequence length="212" mass="24180">MDIWEVNKLVIFIAFVVPGFISLKTYELLQPGLARDSSQQVVDAVAYSSINYALLLWPIYIVEHQQLQACNPTLYALFYVFVLLIAPIGWACAFLWLRKTQFFQKSIAHPTGKPWDYVFSKRAPYWVIATLNDGRQIAGRYDEKSFASSSPAIEQIYLEEAWVLNEDGGFERPRVDSAGIIILSQDIVTLELFHFKKPQEIEHDGKTATTQA</sequence>
<evidence type="ECO:0000313" key="3">
    <source>
        <dbReference type="Proteomes" id="UP000272833"/>
    </source>
</evidence>
<evidence type="ECO:0000313" key="2">
    <source>
        <dbReference type="EMBL" id="RRW28849.1"/>
    </source>
</evidence>
<feature type="transmembrane region" description="Helical" evidence="1">
    <location>
        <begin position="6"/>
        <end position="23"/>
    </location>
</feature>
<feature type="transmembrane region" description="Helical" evidence="1">
    <location>
        <begin position="74"/>
        <end position="97"/>
    </location>
</feature>
<dbReference type="InterPro" id="IPR045919">
    <property type="entry name" value="DUF6338"/>
</dbReference>